<feature type="domain" description="RNase H type-1" evidence="1">
    <location>
        <begin position="108"/>
        <end position="162"/>
    </location>
</feature>
<dbReference type="PANTHER" id="PTHR47074:SF49">
    <property type="entry name" value="POLYNUCLEOTIDYL TRANSFERASE, RIBONUCLEASE H-LIKE SUPERFAMILY PROTEIN"/>
    <property type="match status" value="1"/>
</dbReference>
<keyword evidence="3" id="KW-1185">Reference proteome</keyword>
<dbReference type="Pfam" id="PF13456">
    <property type="entry name" value="RVT_3"/>
    <property type="match status" value="1"/>
</dbReference>
<name>A0AAU9SDV2_THLAR</name>
<dbReference type="AlphaFoldDB" id="A0AAU9SDV2"/>
<gene>
    <name evidence="2" type="ORF">TAV2_LOCUS13839</name>
</gene>
<evidence type="ECO:0000259" key="1">
    <source>
        <dbReference type="Pfam" id="PF13456"/>
    </source>
</evidence>
<dbReference type="GO" id="GO:0003676">
    <property type="term" value="F:nucleic acid binding"/>
    <property type="evidence" value="ECO:0007669"/>
    <property type="project" value="InterPro"/>
</dbReference>
<dbReference type="EMBL" id="OU466860">
    <property type="protein sequence ID" value="CAH2061360.1"/>
    <property type="molecule type" value="Genomic_DNA"/>
</dbReference>
<dbReference type="InterPro" id="IPR002156">
    <property type="entry name" value="RNaseH_domain"/>
</dbReference>
<sequence>MFLNIYHLLLTSGKQTIPQEISLAFPWILWKLWKARNSLIFKNVRMEPQEIVSKALDEADGWLRINGILKDDSTEVLWHTDIQCLWQKPLVNILKCNIGASWVLPNRNYGVAWLVRDHQGEAVFHSRRAYSAITTQGEAELLSLLWAVESLAAMKQKNIAFEIWSLNYIPKEGNRAADAIALSVTRDHRYQSYISQSGPFWLNSLLIEEAKGNV</sequence>
<dbReference type="GO" id="GO:0004523">
    <property type="term" value="F:RNA-DNA hybrid ribonuclease activity"/>
    <property type="evidence" value="ECO:0007669"/>
    <property type="project" value="InterPro"/>
</dbReference>
<dbReference type="PANTHER" id="PTHR47074">
    <property type="entry name" value="BNAC02G40300D PROTEIN"/>
    <property type="match status" value="1"/>
</dbReference>
<protein>
    <recommendedName>
        <fullName evidence="1">RNase H type-1 domain-containing protein</fullName>
    </recommendedName>
</protein>
<dbReference type="InterPro" id="IPR052929">
    <property type="entry name" value="RNase_H-like_EbsB-rel"/>
</dbReference>
<accession>A0AAU9SDV2</accession>
<evidence type="ECO:0000313" key="2">
    <source>
        <dbReference type="EMBL" id="CAH2061360.1"/>
    </source>
</evidence>
<organism evidence="2 3">
    <name type="scientific">Thlaspi arvense</name>
    <name type="common">Field penny-cress</name>
    <dbReference type="NCBI Taxonomy" id="13288"/>
    <lineage>
        <taxon>Eukaryota</taxon>
        <taxon>Viridiplantae</taxon>
        <taxon>Streptophyta</taxon>
        <taxon>Embryophyta</taxon>
        <taxon>Tracheophyta</taxon>
        <taxon>Spermatophyta</taxon>
        <taxon>Magnoliopsida</taxon>
        <taxon>eudicotyledons</taxon>
        <taxon>Gunneridae</taxon>
        <taxon>Pentapetalae</taxon>
        <taxon>rosids</taxon>
        <taxon>malvids</taxon>
        <taxon>Brassicales</taxon>
        <taxon>Brassicaceae</taxon>
        <taxon>Thlaspideae</taxon>
        <taxon>Thlaspi</taxon>
    </lineage>
</organism>
<reference evidence="2 3" key="1">
    <citation type="submission" date="2022-03" db="EMBL/GenBank/DDBJ databases">
        <authorList>
            <person name="Nunn A."/>
            <person name="Chopra R."/>
            <person name="Nunn A."/>
            <person name="Contreras Garrido A."/>
        </authorList>
    </citation>
    <scope>NUCLEOTIDE SEQUENCE [LARGE SCALE GENOMIC DNA]</scope>
</reference>
<evidence type="ECO:0000313" key="3">
    <source>
        <dbReference type="Proteomes" id="UP000836841"/>
    </source>
</evidence>
<dbReference type="Proteomes" id="UP000836841">
    <property type="component" value="Chromosome 4"/>
</dbReference>
<proteinExistence type="predicted"/>